<feature type="transmembrane region" description="Helical" evidence="1">
    <location>
        <begin position="118"/>
        <end position="138"/>
    </location>
</feature>
<keyword evidence="1" id="KW-0472">Membrane</keyword>
<dbReference type="PANTHER" id="PTHR36833:SF2">
    <property type="entry name" value="SLR0610 PROTEIN"/>
    <property type="match status" value="1"/>
</dbReference>
<dbReference type="InterPro" id="IPR010390">
    <property type="entry name" value="ABC-2_transporter-like"/>
</dbReference>
<evidence type="ECO:0000256" key="1">
    <source>
        <dbReference type="SAM" id="Phobius"/>
    </source>
</evidence>
<feature type="transmembrane region" description="Helical" evidence="1">
    <location>
        <begin position="198"/>
        <end position="221"/>
    </location>
</feature>
<proteinExistence type="predicted"/>
<sequence>MSHIIKYLRLYLAMFRASFIADLEYRANFVTRVMTDIFWYIAQVVTFEVLFTHTKLIGGWNLPQMRVFLGVVFMVDALYMIILSENLDQFSEKVRKGDLDLLLAKPVNSQFMISLQKASTPAIGNLCIAITWFIYSILQLPDFEWIRLLWLIILVPCGLIALYAMRFVMASTAVIFARSENLQFIWYQIYRLGMRPDSIYVPWLKWTLLTALPVGVIASVPARALLEPPQWGLIAWVIVLAGILLFITNKFWRFALRFYSSASS</sequence>
<accession>A0ABT6DH83</accession>
<reference evidence="2" key="1">
    <citation type="submission" date="2022-08" db="EMBL/GenBank/DDBJ databases">
        <title>Novel Bdellovibrio Species Isolated from Svalbard: Designation Bdellovibrio svalbardensis.</title>
        <authorList>
            <person name="Mitchell R.J."/>
            <person name="Choi S.Y."/>
        </authorList>
    </citation>
    <scope>NUCLEOTIDE SEQUENCE</scope>
    <source>
        <strain evidence="2">PAP01</strain>
    </source>
</reference>
<gene>
    <name evidence="2" type="ORF">NWE73_02460</name>
</gene>
<evidence type="ECO:0000313" key="3">
    <source>
        <dbReference type="Proteomes" id="UP001152321"/>
    </source>
</evidence>
<dbReference type="RefSeq" id="WP_277576682.1">
    <property type="nucleotide sequence ID" value="NZ_JANRMI010000001.1"/>
</dbReference>
<dbReference type="EMBL" id="JANRMI010000001">
    <property type="protein sequence ID" value="MDG0815206.1"/>
    <property type="molecule type" value="Genomic_DNA"/>
</dbReference>
<feature type="transmembrane region" description="Helical" evidence="1">
    <location>
        <begin position="150"/>
        <end position="177"/>
    </location>
</feature>
<evidence type="ECO:0000313" key="2">
    <source>
        <dbReference type="EMBL" id="MDG0815206.1"/>
    </source>
</evidence>
<protein>
    <submittedName>
        <fullName evidence="2">ABC-2 family transporter protein</fullName>
    </submittedName>
</protein>
<dbReference type="PANTHER" id="PTHR36833">
    <property type="entry name" value="SLR0610 PROTEIN-RELATED"/>
    <property type="match status" value="1"/>
</dbReference>
<feature type="transmembrane region" description="Helical" evidence="1">
    <location>
        <begin position="64"/>
        <end position="83"/>
    </location>
</feature>
<name>A0ABT6DH83_9BACT</name>
<keyword evidence="1" id="KW-0812">Transmembrane</keyword>
<dbReference type="Proteomes" id="UP001152321">
    <property type="component" value="Unassembled WGS sequence"/>
</dbReference>
<feature type="transmembrane region" description="Helical" evidence="1">
    <location>
        <begin position="233"/>
        <end position="252"/>
    </location>
</feature>
<comment type="caution">
    <text evidence="2">The sequence shown here is derived from an EMBL/GenBank/DDBJ whole genome shotgun (WGS) entry which is preliminary data.</text>
</comment>
<dbReference type="Pfam" id="PF06182">
    <property type="entry name" value="ABC2_membrane_6"/>
    <property type="match status" value="1"/>
</dbReference>
<keyword evidence="3" id="KW-1185">Reference proteome</keyword>
<feature type="transmembrane region" description="Helical" evidence="1">
    <location>
        <begin position="37"/>
        <end position="58"/>
    </location>
</feature>
<keyword evidence="1" id="KW-1133">Transmembrane helix</keyword>
<organism evidence="2 3">
    <name type="scientific">Bdellovibrio svalbardensis</name>
    <dbReference type="NCBI Taxonomy" id="2972972"/>
    <lineage>
        <taxon>Bacteria</taxon>
        <taxon>Pseudomonadati</taxon>
        <taxon>Bdellovibrionota</taxon>
        <taxon>Bdellovibrionia</taxon>
        <taxon>Bdellovibrionales</taxon>
        <taxon>Pseudobdellovibrionaceae</taxon>
        <taxon>Bdellovibrio</taxon>
    </lineage>
</organism>